<dbReference type="EMBL" id="ML995822">
    <property type="protein sequence ID" value="KAF2770944.1"/>
    <property type="molecule type" value="Genomic_DNA"/>
</dbReference>
<feature type="region of interest" description="Disordered" evidence="1">
    <location>
        <begin position="235"/>
        <end position="284"/>
    </location>
</feature>
<keyword evidence="3" id="KW-1185">Reference proteome</keyword>
<sequence>MLKARGRNPPCAFWRADMDACHVGYIRFAIQASFLNRHQMMLKDRPSRHSCNRKRHTGNPIASITLKAISNGKRSAAEDHVSSLREDPSYFVESLKELMDHRYDHVKDTYGIVHPHLHSGREKLVGAPVISNVVASADYYLEVWTKLYGLMEENEETFTQRDPDEEMPKDVQFDTAVRKLLSPTRYLQRLGEWVEPTADKNAVAATQNEVDEAARRPLSELYFDLERRTERTLARNHADPHQHAHGHGHHHTHTKTKPKTRGTPAAQPDHDPPAAAAAGTSASALPDAQPTFHLDARALKVFRTLCFTPYISSTPDEVPWAGFLHAMAATGFVPEKLYGSVWNFRPTGLDVERSIQIHEPHPSGKIPDRHCRRHGRRFGKAYGWHGGMFRGLEKEEKV</sequence>
<dbReference type="OrthoDB" id="2922289at2759"/>
<dbReference type="AlphaFoldDB" id="A0A6G1LFK6"/>
<dbReference type="Proteomes" id="UP000799436">
    <property type="component" value="Unassembled WGS sequence"/>
</dbReference>
<feature type="compositionally biased region" description="Basic residues" evidence="1">
    <location>
        <begin position="243"/>
        <end position="260"/>
    </location>
</feature>
<feature type="compositionally biased region" description="Low complexity" evidence="1">
    <location>
        <begin position="261"/>
        <end position="284"/>
    </location>
</feature>
<protein>
    <submittedName>
        <fullName evidence="2">Uncharacterized protein</fullName>
    </submittedName>
</protein>
<proteinExistence type="predicted"/>
<evidence type="ECO:0000256" key="1">
    <source>
        <dbReference type="SAM" id="MobiDB-lite"/>
    </source>
</evidence>
<gene>
    <name evidence="2" type="ORF">EJ03DRAFT_381702</name>
</gene>
<dbReference type="PANTHER" id="PTHR40788:SF2">
    <property type="entry name" value="CLR5 DOMAIN-CONTAINING PROTEIN"/>
    <property type="match status" value="1"/>
</dbReference>
<evidence type="ECO:0000313" key="3">
    <source>
        <dbReference type="Proteomes" id="UP000799436"/>
    </source>
</evidence>
<reference evidence="2" key="1">
    <citation type="journal article" date="2020" name="Stud. Mycol.">
        <title>101 Dothideomycetes genomes: a test case for predicting lifestyles and emergence of pathogens.</title>
        <authorList>
            <person name="Haridas S."/>
            <person name="Albert R."/>
            <person name="Binder M."/>
            <person name="Bloem J."/>
            <person name="Labutti K."/>
            <person name="Salamov A."/>
            <person name="Andreopoulos B."/>
            <person name="Baker S."/>
            <person name="Barry K."/>
            <person name="Bills G."/>
            <person name="Bluhm B."/>
            <person name="Cannon C."/>
            <person name="Castanera R."/>
            <person name="Culley D."/>
            <person name="Daum C."/>
            <person name="Ezra D."/>
            <person name="Gonzalez J."/>
            <person name="Henrissat B."/>
            <person name="Kuo A."/>
            <person name="Liang C."/>
            <person name="Lipzen A."/>
            <person name="Lutzoni F."/>
            <person name="Magnuson J."/>
            <person name="Mondo S."/>
            <person name="Nolan M."/>
            <person name="Ohm R."/>
            <person name="Pangilinan J."/>
            <person name="Park H.-J."/>
            <person name="Ramirez L."/>
            <person name="Alfaro M."/>
            <person name="Sun H."/>
            <person name="Tritt A."/>
            <person name="Yoshinaga Y."/>
            <person name="Zwiers L.-H."/>
            <person name="Turgeon B."/>
            <person name="Goodwin S."/>
            <person name="Spatafora J."/>
            <person name="Crous P."/>
            <person name="Grigoriev I."/>
        </authorList>
    </citation>
    <scope>NUCLEOTIDE SEQUENCE</scope>
    <source>
        <strain evidence="2">CBS 116005</strain>
    </source>
</reference>
<accession>A0A6G1LFK6</accession>
<name>A0A6G1LFK6_9PEZI</name>
<evidence type="ECO:0000313" key="2">
    <source>
        <dbReference type="EMBL" id="KAF2770944.1"/>
    </source>
</evidence>
<organism evidence="2 3">
    <name type="scientific">Teratosphaeria nubilosa</name>
    <dbReference type="NCBI Taxonomy" id="161662"/>
    <lineage>
        <taxon>Eukaryota</taxon>
        <taxon>Fungi</taxon>
        <taxon>Dikarya</taxon>
        <taxon>Ascomycota</taxon>
        <taxon>Pezizomycotina</taxon>
        <taxon>Dothideomycetes</taxon>
        <taxon>Dothideomycetidae</taxon>
        <taxon>Mycosphaerellales</taxon>
        <taxon>Teratosphaeriaceae</taxon>
        <taxon>Teratosphaeria</taxon>
    </lineage>
</organism>
<dbReference type="PANTHER" id="PTHR40788">
    <property type="entry name" value="CLR5 DOMAIN-CONTAINING PROTEIN-RELATED"/>
    <property type="match status" value="1"/>
</dbReference>